<sequence length="219" mass="24111">MARKKLIIWLHRIGYITTAIVAAQLVGIGIIGLRLWNEDRQRLAYALDKSRTHKGPLSAQKLRFRPDAIDVLAMLPALQRNGLRMVARPALRDSWIALSLSTSSNGNAQGHLKIFAQPDGQENNLPAQRSLDFSISNTEAISLLSDISIMTNDWDGERLACLDGTGFAFELSLDGEVTSGQGNSACSDNYGAVSQRVQKSINRFIPKELRPTGGNWRPL</sequence>
<dbReference type="EMBL" id="CP047218">
    <property type="protein sequence ID" value="QHD67846.1"/>
    <property type="molecule type" value="Genomic_DNA"/>
</dbReference>
<reference evidence="2 3" key="1">
    <citation type="submission" date="2019-12" db="EMBL/GenBank/DDBJ databases">
        <title>Functional and genomic insights into the Sphingobium yanoikuyae YC-JY1, a bacterium efficiently degrading bisphenol A.</title>
        <authorList>
            <person name="Jia Y."/>
            <person name="Li X."/>
            <person name="Wang J."/>
            <person name="Eltoukhy A."/>
            <person name="Lamraoui I."/>
            <person name="Yan Y."/>
        </authorList>
    </citation>
    <scope>NUCLEOTIDE SEQUENCE [LARGE SCALE GENOMIC DNA]</scope>
    <source>
        <strain evidence="2 3">YC-JY1</strain>
    </source>
</reference>
<keyword evidence="1" id="KW-0472">Membrane</keyword>
<accession>A0A6P1GH45</accession>
<dbReference type="Proteomes" id="UP000464086">
    <property type="component" value="Chromosome"/>
</dbReference>
<evidence type="ECO:0000256" key="1">
    <source>
        <dbReference type="SAM" id="Phobius"/>
    </source>
</evidence>
<name>A0A6P1GH45_SPHYA</name>
<dbReference type="RefSeq" id="WP_159366677.1">
    <property type="nucleotide sequence ID" value="NZ_CP047218.1"/>
</dbReference>
<feature type="transmembrane region" description="Helical" evidence="1">
    <location>
        <begin position="12"/>
        <end position="36"/>
    </location>
</feature>
<evidence type="ECO:0000313" key="3">
    <source>
        <dbReference type="Proteomes" id="UP000464086"/>
    </source>
</evidence>
<gene>
    <name evidence="2" type="ORF">GS397_12925</name>
</gene>
<evidence type="ECO:0000313" key="2">
    <source>
        <dbReference type="EMBL" id="QHD67846.1"/>
    </source>
</evidence>
<keyword evidence="1" id="KW-1133">Transmembrane helix</keyword>
<keyword evidence="1" id="KW-0812">Transmembrane</keyword>
<protein>
    <submittedName>
        <fullName evidence="2">Uncharacterized protein</fullName>
    </submittedName>
</protein>
<dbReference type="AlphaFoldDB" id="A0A6P1GH45"/>
<proteinExistence type="predicted"/>
<organism evidence="2 3">
    <name type="scientific">Sphingobium yanoikuyae</name>
    <name type="common">Sphingomonas yanoikuyae</name>
    <dbReference type="NCBI Taxonomy" id="13690"/>
    <lineage>
        <taxon>Bacteria</taxon>
        <taxon>Pseudomonadati</taxon>
        <taxon>Pseudomonadota</taxon>
        <taxon>Alphaproteobacteria</taxon>
        <taxon>Sphingomonadales</taxon>
        <taxon>Sphingomonadaceae</taxon>
        <taxon>Sphingobium</taxon>
    </lineage>
</organism>